<protein>
    <submittedName>
        <fullName evidence="3">Aste57867_22998 protein</fullName>
    </submittedName>
</protein>
<name>A0A485LMK5_9STRA</name>
<organism evidence="3 4">
    <name type="scientific">Aphanomyces stellatus</name>
    <dbReference type="NCBI Taxonomy" id="120398"/>
    <lineage>
        <taxon>Eukaryota</taxon>
        <taxon>Sar</taxon>
        <taxon>Stramenopiles</taxon>
        <taxon>Oomycota</taxon>
        <taxon>Saprolegniomycetes</taxon>
        <taxon>Saprolegniales</taxon>
        <taxon>Verrucalvaceae</taxon>
        <taxon>Aphanomyces</taxon>
    </lineage>
</organism>
<evidence type="ECO:0000313" key="2">
    <source>
        <dbReference type="EMBL" id="KAF0685070.1"/>
    </source>
</evidence>
<keyword evidence="1" id="KW-0812">Transmembrane</keyword>
<dbReference type="EMBL" id="VJMH01007222">
    <property type="protein sequence ID" value="KAF0685070.1"/>
    <property type="molecule type" value="Genomic_DNA"/>
</dbReference>
<reference evidence="3 4" key="1">
    <citation type="submission" date="2019-03" db="EMBL/GenBank/DDBJ databases">
        <authorList>
            <person name="Gaulin E."/>
            <person name="Dumas B."/>
        </authorList>
    </citation>
    <scope>NUCLEOTIDE SEQUENCE [LARGE SCALE GENOMIC DNA]</scope>
    <source>
        <strain evidence="3">CBS 568.67</strain>
    </source>
</reference>
<dbReference type="EMBL" id="CAADRA010007248">
    <property type="protein sequence ID" value="VFT99647.1"/>
    <property type="molecule type" value="Genomic_DNA"/>
</dbReference>
<dbReference type="Proteomes" id="UP000332933">
    <property type="component" value="Unassembled WGS sequence"/>
</dbReference>
<dbReference type="InterPro" id="IPR013320">
    <property type="entry name" value="ConA-like_dom_sf"/>
</dbReference>
<evidence type="ECO:0000256" key="1">
    <source>
        <dbReference type="SAM" id="Phobius"/>
    </source>
</evidence>
<dbReference type="AlphaFoldDB" id="A0A485LMK5"/>
<gene>
    <name evidence="3" type="primary">Aste57867_22998</name>
    <name evidence="2" type="ORF">As57867_022927</name>
    <name evidence="3" type="ORF">ASTE57867_22998</name>
</gene>
<keyword evidence="4" id="KW-1185">Reference proteome</keyword>
<accession>A0A485LMK5</accession>
<reference evidence="2" key="2">
    <citation type="submission" date="2019-06" db="EMBL/GenBank/DDBJ databases">
        <title>Genomics analysis of Aphanomyces spp. identifies a new class of oomycete effector associated with host adaptation.</title>
        <authorList>
            <person name="Gaulin E."/>
        </authorList>
    </citation>
    <scope>NUCLEOTIDE SEQUENCE</scope>
    <source>
        <strain evidence="2">CBS 578.67</strain>
    </source>
</reference>
<dbReference type="Gene3D" id="2.60.120.200">
    <property type="match status" value="1"/>
</dbReference>
<keyword evidence="1" id="KW-1133">Transmembrane helix</keyword>
<evidence type="ECO:0000313" key="4">
    <source>
        <dbReference type="Proteomes" id="UP000332933"/>
    </source>
</evidence>
<proteinExistence type="predicted"/>
<sequence>MTKINVLSTIKKANFYVVPAAATATLQKKKRRPYDVYSTKASSRSAAAAPSAMTAFATPRLVMQITCGLVLLGVGLYMALRHTFQRRMPVERTGHEGAAAPFDACASPAKLAVPTILLPAFVLRLPENAMPPATVVDVVAQDHAPYFATEPLGDGHVTLRAPTEGPIADFGTPAVCELRYVGVAAPSVLDVPESQSPARWSPLQTCASWSVTLSVDELPHRSDWDTPGNIGIVRLAGATGEMRLVFNGQDDGSVYLEERPPQTTGPTTRTTLVDFMGTSSDIAVGDRFTVQMNANTTHLYALVTSREANYSAIVPFHPYWANDAFVWKTGAYCDVSGYPGATNPGTGTCQVSIWHMTVPWPK</sequence>
<evidence type="ECO:0000313" key="3">
    <source>
        <dbReference type="EMBL" id="VFT99647.1"/>
    </source>
</evidence>
<feature type="transmembrane region" description="Helical" evidence="1">
    <location>
        <begin position="61"/>
        <end position="80"/>
    </location>
</feature>
<keyword evidence="1" id="KW-0472">Membrane</keyword>
<dbReference type="SUPFAM" id="SSF49899">
    <property type="entry name" value="Concanavalin A-like lectins/glucanases"/>
    <property type="match status" value="1"/>
</dbReference>